<dbReference type="EMBL" id="CP033361">
    <property type="protein sequence ID" value="QKC74174.1"/>
    <property type="molecule type" value="Genomic_DNA"/>
</dbReference>
<keyword evidence="3" id="KW-1185">Reference proteome</keyword>
<evidence type="ECO:0000313" key="2">
    <source>
        <dbReference type="EMBL" id="QKC74174.1"/>
    </source>
</evidence>
<sequence>MRVLRKTNRTRVYIPSEGPSSWQAFLAEPERQWRTGYSAKTLAHCWESADGLPDEIAKMFDDPTELLVALPEHKVPLEGGNRDSQNDVFALIRFGGQTCAATIEGKVNEPFGPTVGEWYAEPSQGKRERMRQLCSLLGFDEVPPSNIRYQLMHRTASALIEARRFKTDEAAMIVHSFSPARMWFEDFVTFASLFGADVKPDQSSSVILKSGQRLRLGWATGNGDFLKC</sequence>
<proteinExistence type="predicted"/>
<dbReference type="Proteomes" id="UP000503339">
    <property type="component" value="Chromosome"/>
</dbReference>
<protein>
    <recommendedName>
        <fullName evidence="1">DUF6946 domain-containing protein</fullName>
    </recommendedName>
</protein>
<feature type="domain" description="DUF6946" evidence="1">
    <location>
        <begin position="15"/>
        <end position="222"/>
    </location>
</feature>
<organism evidence="2 3">
    <name type="scientific">Mesorhizobium erdmanii</name>
    <dbReference type="NCBI Taxonomy" id="1777866"/>
    <lineage>
        <taxon>Bacteria</taxon>
        <taxon>Pseudomonadati</taxon>
        <taxon>Pseudomonadota</taxon>
        <taxon>Alphaproteobacteria</taxon>
        <taxon>Hyphomicrobiales</taxon>
        <taxon>Phyllobacteriaceae</taxon>
        <taxon>Mesorhizobium</taxon>
    </lineage>
</organism>
<dbReference type="KEGG" id="merd:EB233_00435"/>
<dbReference type="Pfam" id="PF22187">
    <property type="entry name" value="DUF6946"/>
    <property type="match status" value="1"/>
</dbReference>
<dbReference type="RefSeq" id="WP_064990512.1">
    <property type="nucleotide sequence ID" value="NZ_CP033361.1"/>
</dbReference>
<dbReference type="AlphaFoldDB" id="A0A6M7UA54"/>
<accession>A0A6M7UA54</accession>
<evidence type="ECO:0000259" key="1">
    <source>
        <dbReference type="Pfam" id="PF22187"/>
    </source>
</evidence>
<dbReference type="InterPro" id="IPR054024">
    <property type="entry name" value="DUF6946"/>
</dbReference>
<reference evidence="2 3" key="1">
    <citation type="submission" date="2018-10" db="EMBL/GenBank/DDBJ databases">
        <authorList>
            <person name="Perry B.J."/>
            <person name="Sullivan J.T."/>
            <person name="Murphy R.J.T."/>
            <person name="Ramsay J.P."/>
            <person name="Ronson C.W."/>
        </authorList>
    </citation>
    <scope>NUCLEOTIDE SEQUENCE [LARGE SCALE GENOMIC DNA]</scope>
    <source>
        <strain evidence="2 3">NZP2014</strain>
    </source>
</reference>
<gene>
    <name evidence="2" type="ORF">EB233_00435</name>
</gene>
<evidence type="ECO:0000313" key="3">
    <source>
        <dbReference type="Proteomes" id="UP000503339"/>
    </source>
</evidence>
<name>A0A6M7UA54_9HYPH</name>